<dbReference type="InterPro" id="IPR000182">
    <property type="entry name" value="GNAT_dom"/>
</dbReference>
<dbReference type="InterPro" id="IPR016181">
    <property type="entry name" value="Acyl_CoA_acyltransferase"/>
</dbReference>
<evidence type="ECO:0000313" key="3">
    <source>
        <dbReference type="Proteomes" id="UP000321820"/>
    </source>
</evidence>
<feature type="domain" description="N-acetyltransferase" evidence="1">
    <location>
        <begin position="133"/>
        <end position="274"/>
    </location>
</feature>
<evidence type="ECO:0000259" key="1">
    <source>
        <dbReference type="PROSITE" id="PS51186"/>
    </source>
</evidence>
<dbReference type="KEGG" id="talb:FTW19_25265"/>
<keyword evidence="2" id="KW-0808">Transferase</keyword>
<dbReference type="PROSITE" id="PS51186">
    <property type="entry name" value="GNAT"/>
    <property type="match status" value="1"/>
</dbReference>
<sequence>MLERMFADLSLAHRLELAEGHACLDFAHTRKRLTPESSTAWDAAHGAIAVFDGPDSPLTQTFGLGITSRDSYEGSLEMLEQFFFSRGAPANHEVSPLTGLALHQLLCKRDYQPIEMSSVMYQPAHCPEVPAVVDVRIVKQDQADLWGRVGADAWAADHPEFREFLLDMGKISTSRENTHCFLAIVDGEPAATAVLHVHGGVALFAGSATLPGLRRRGAQSALLNARMRHACALGCDLFMMVSEPGSTSQRNAERNGFRIAYTRTKWQLVPPAIG</sequence>
<dbReference type="GO" id="GO:0016747">
    <property type="term" value="F:acyltransferase activity, transferring groups other than amino-acyl groups"/>
    <property type="evidence" value="ECO:0007669"/>
    <property type="project" value="InterPro"/>
</dbReference>
<proteinExistence type="predicted"/>
<dbReference type="SUPFAM" id="SSF55729">
    <property type="entry name" value="Acyl-CoA N-acyltransferases (Nat)"/>
    <property type="match status" value="1"/>
</dbReference>
<dbReference type="AlphaFoldDB" id="A0A5B9EG68"/>
<dbReference type="Proteomes" id="UP000321820">
    <property type="component" value="Chromosome"/>
</dbReference>
<reference evidence="2 3" key="1">
    <citation type="submission" date="2019-08" db="EMBL/GenBank/DDBJ databases">
        <title>Complete genome sequence of Terriglobus albidus strain ORNL.</title>
        <authorList>
            <person name="Podar M."/>
        </authorList>
    </citation>
    <scope>NUCLEOTIDE SEQUENCE [LARGE SCALE GENOMIC DNA]</scope>
    <source>
        <strain evidence="2 3">ORNL</strain>
    </source>
</reference>
<dbReference type="OrthoDB" id="2350893at2"/>
<dbReference type="Pfam" id="PF13480">
    <property type="entry name" value="Acetyltransf_6"/>
    <property type="match status" value="1"/>
</dbReference>
<name>A0A5B9EG68_9BACT</name>
<dbReference type="Gene3D" id="3.40.630.30">
    <property type="match status" value="1"/>
</dbReference>
<dbReference type="EMBL" id="CP042806">
    <property type="protein sequence ID" value="QEE31022.1"/>
    <property type="molecule type" value="Genomic_DNA"/>
</dbReference>
<dbReference type="InterPro" id="IPR038740">
    <property type="entry name" value="BioF2-like_GNAT_dom"/>
</dbReference>
<keyword evidence="3" id="KW-1185">Reference proteome</keyword>
<dbReference type="CDD" id="cd04301">
    <property type="entry name" value="NAT_SF"/>
    <property type="match status" value="1"/>
</dbReference>
<protein>
    <submittedName>
        <fullName evidence="2">GNAT family N-acetyltransferase</fullName>
    </submittedName>
</protein>
<evidence type="ECO:0000313" key="2">
    <source>
        <dbReference type="EMBL" id="QEE31022.1"/>
    </source>
</evidence>
<accession>A0A5B9EG68</accession>
<organism evidence="2 3">
    <name type="scientific">Terriglobus albidus</name>
    <dbReference type="NCBI Taxonomy" id="1592106"/>
    <lineage>
        <taxon>Bacteria</taxon>
        <taxon>Pseudomonadati</taxon>
        <taxon>Acidobacteriota</taxon>
        <taxon>Terriglobia</taxon>
        <taxon>Terriglobales</taxon>
        <taxon>Acidobacteriaceae</taxon>
        <taxon>Terriglobus</taxon>
    </lineage>
</organism>
<gene>
    <name evidence="2" type="ORF">FTW19_25265</name>
</gene>